<evidence type="ECO:0000313" key="2">
    <source>
        <dbReference type="Proteomes" id="UP000199533"/>
    </source>
</evidence>
<dbReference type="STRING" id="52441.SAMN05216302_100261"/>
<reference evidence="2" key="1">
    <citation type="submission" date="2016-10" db="EMBL/GenBank/DDBJ databases">
        <authorList>
            <person name="Varghese N."/>
            <person name="Submissions S."/>
        </authorList>
    </citation>
    <scope>NUCLEOTIDE SEQUENCE [LARGE SCALE GENOMIC DNA]</scope>
    <source>
        <strain evidence="2">Nm69</strain>
    </source>
</reference>
<organism evidence="1 2">
    <name type="scientific">Nitrosomonas aestuarii</name>
    <dbReference type="NCBI Taxonomy" id="52441"/>
    <lineage>
        <taxon>Bacteria</taxon>
        <taxon>Pseudomonadati</taxon>
        <taxon>Pseudomonadota</taxon>
        <taxon>Betaproteobacteria</taxon>
        <taxon>Nitrosomonadales</taxon>
        <taxon>Nitrosomonadaceae</taxon>
        <taxon>Nitrosomonas</taxon>
    </lineage>
</organism>
<dbReference type="InterPro" id="IPR016545">
    <property type="entry name" value="UCP009120_prtse"/>
</dbReference>
<dbReference type="GO" id="GO:0051603">
    <property type="term" value="P:proteolysis involved in protein catabolic process"/>
    <property type="evidence" value="ECO:0007669"/>
    <property type="project" value="InterPro"/>
</dbReference>
<keyword evidence="2" id="KW-1185">Reference proteome</keyword>
<dbReference type="EMBL" id="FOSP01000002">
    <property type="protein sequence ID" value="SFK22394.1"/>
    <property type="molecule type" value="Genomic_DNA"/>
</dbReference>
<dbReference type="SUPFAM" id="SSF56235">
    <property type="entry name" value="N-terminal nucleophile aminohydrolases (Ntn hydrolases)"/>
    <property type="match status" value="1"/>
</dbReference>
<dbReference type="AlphaFoldDB" id="A0A1I3XS83"/>
<dbReference type="PIRSF" id="PIRSF009120">
    <property type="entry name" value="UCP009120_prtse"/>
    <property type="match status" value="1"/>
</dbReference>
<gene>
    <name evidence="1" type="ORF">SAMN05216302_100261</name>
</gene>
<dbReference type="OrthoDB" id="9786336at2"/>
<name>A0A1I3XS83_9PROT</name>
<dbReference type="Proteomes" id="UP000199533">
    <property type="component" value="Unassembled WGS sequence"/>
</dbReference>
<evidence type="ECO:0000313" key="1">
    <source>
        <dbReference type="EMBL" id="SFK22394.1"/>
    </source>
</evidence>
<proteinExistence type="predicted"/>
<dbReference type="RefSeq" id="WP_090696769.1">
    <property type="nucleotide sequence ID" value="NZ_FOSP01000002.1"/>
</dbReference>
<dbReference type="InterPro" id="IPR001353">
    <property type="entry name" value="Proteasome_sua/b"/>
</dbReference>
<keyword evidence="1" id="KW-0645">Protease</keyword>
<dbReference type="Gene3D" id="3.60.20.10">
    <property type="entry name" value="Glutamine Phosphoribosylpyrophosphate, subunit 1, domain 1"/>
    <property type="match status" value="1"/>
</dbReference>
<dbReference type="Pfam" id="PF00227">
    <property type="entry name" value="Proteasome"/>
    <property type="match status" value="1"/>
</dbReference>
<keyword evidence="1" id="KW-0378">Hydrolase</keyword>
<keyword evidence="1" id="KW-0647">Proteasome</keyword>
<protein>
    <submittedName>
        <fullName evidence="1">Putative proteasome-type protease</fullName>
    </submittedName>
</protein>
<dbReference type="GO" id="GO:0005839">
    <property type="term" value="C:proteasome core complex"/>
    <property type="evidence" value="ECO:0007669"/>
    <property type="project" value="InterPro"/>
</dbReference>
<dbReference type="GO" id="GO:0008233">
    <property type="term" value="F:peptidase activity"/>
    <property type="evidence" value="ECO:0007669"/>
    <property type="project" value="UniProtKB-KW"/>
</dbReference>
<sequence length="252" mass="27906">MTYCLAISVNKGLVFASDSRTNAGVDYVTTYSKMHTFVWPGERICILLTAGNLATSQAVMNNIRTDLEKPDSKISLRKGKHLHEVAHYVGHLSQVEQRQHADALEKSGSGGAEASFILGGQIAGQSPEIYLIYPQGNYISASPETPYLQIGENKYGKPILDRIITPATSLEDAARCALVSLESTIRSNISVGPPLELAIHTSDVFKTPYHQKLTLNSPMYKSMQKQWNEGMHRALGRLPRFEWELKQAMADE</sequence>
<dbReference type="InterPro" id="IPR029055">
    <property type="entry name" value="Ntn_hydrolases_N"/>
</dbReference>
<accession>A0A1I3XS83</accession>